<evidence type="ECO:0000256" key="1">
    <source>
        <dbReference type="ARBA" id="ARBA00022729"/>
    </source>
</evidence>
<dbReference type="Pfam" id="PF00149">
    <property type="entry name" value="Metallophos"/>
    <property type="match status" value="1"/>
</dbReference>
<evidence type="ECO:0000313" key="3">
    <source>
        <dbReference type="EMBL" id="SHO64553.1"/>
    </source>
</evidence>
<dbReference type="InterPro" id="IPR029052">
    <property type="entry name" value="Metallo-depent_PP-like"/>
</dbReference>
<dbReference type="OrthoDB" id="9809781at2"/>
<gene>
    <name evidence="3" type="ORF">SAMN04488108_3528</name>
</gene>
<dbReference type="SUPFAM" id="SSF56300">
    <property type="entry name" value="Metallo-dependent phosphatases"/>
    <property type="match status" value="1"/>
</dbReference>
<dbReference type="Proteomes" id="UP000184609">
    <property type="component" value="Unassembled WGS sequence"/>
</dbReference>
<evidence type="ECO:0000313" key="4">
    <source>
        <dbReference type="Proteomes" id="UP000184609"/>
    </source>
</evidence>
<dbReference type="InterPro" id="IPR004843">
    <property type="entry name" value="Calcineurin-like_PHP"/>
</dbReference>
<dbReference type="STRING" id="1073327.SAMN04488108_3528"/>
<dbReference type="PROSITE" id="PS51257">
    <property type="entry name" value="PROKAR_LIPOPROTEIN"/>
    <property type="match status" value="1"/>
</dbReference>
<dbReference type="RefSeq" id="WP_073573119.1">
    <property type="nucleotide sequence ID" value="NZ_FRXN01000005.1"/>
</dbReference>
<evidence type="ECO:0000259" key="2">
    <source>
        <dbReference type="Pfam" id="PF00149"/>
    </source>
</evidence>
<dbReference type="PANTHER" id="PTHR22953:SF153">
    <property type="entry name" value="PURPLE ACID PHOSPHATASE"/>
    <property type="match status" value="1"/>
</dbReference>
<keyword evidence="1" id="KW-0732">Signal</keyword>
<feature type="domain" description="Calcineurin-like phosphoesterase" evidence="2">
    <location>
        <begin position="285"/>
        <end position="471"/>
    </location>
</feature>
<dbReference type="InterPro" id="IPR008979">
    <property type="entry name" value="Galactose-bd-like_sf"/>
</dbReference>
<dbReference type="Gene3D" id="3.60.21.10">
    <property type="match status" value="1"/>
</dbReference>
<reference evidence="4" key="1">
    <citation type="submission" date="2016-12" db="EMBL/GenBank/DDBJ databases">
        <authorList>
            <person name="Varghese N."/>
            <person name="Submissions S."/>
        </authorList>
    </citation>
    <scope>NUCLEOTIDE SEQUENCE [LARGE SCALE GENOMIC DNA]</scope>
    <source>
        <strain evidence="4">DSM 25035</strain>
    </source>
</reference>
<sequence length="547" mass="61806">MKKYSLFFLILVAFACSQEEKSASPSYGEAFFSNNEFNALWADLSKFSVAASPLELNWEFLGMDSIPGIDRELPENLNGVPVDLPHRLGNANHSFWYKTKVTLGHGFLNVHADDGAQLWVNGKRARRSPLGEFFEISQTGELELVVRVVNNAMAGGLRGLYWLNQSDFLDWKDRVAQAQDSLLSLRKNELFLGKKEEDLDSYPILFSSPVLILGTDGSYYLRWISEKPGVAILDFGKGEKVEIESKDGVFTYEMKEPSLFFTLRQEDSNLGDFIFQIPQEEESLKLAVWGDSQGGWDTFLNFSKDIANEGVDYSIGLGDLVNDGSEEWAYERFLESASNMNTIQIPVPGNHDYDGYYEDLFPKALKSKIFRENELTYGVNYVGPMALMRVDPNTFFPVSLPEGSEQFNWFQSVINSPEWKEKPWKIIALHQPPYSQGWPGYKGEQSIRDLLEPYFHQGLIDVVMAGHTHDYERLSQEFSGNKVQFFIFGGAGGGLEPKGEDSPEPQMDELIKEHHVGILNLNSTELKLSVMGKKGEILDSYSVSKSQ</sequence>
<dbReference type="InterPro" id="IPR039331">
    <property type="entry name" value="PAPs-like"/>
</dbReference>
<keyword evidence="4" id="KW-1185">Reference proteome</keyword>
<dbReference type="GO" id="GO:0003993">
    <property type="term" value="F:acid phosphatase activity"/>
    <property type="evidence" value="ECO:0007669"/>
    <property type="project" value="InterPro"/>
</dbReference>
<dbReference type="PANTHER" id="PTHR22953">
    <property type="entry name" value="ACID PHOSPHATASE RELATED"/>
    <property type="match status" value="1"/>
</dbReference>
<name>A0A1M7ZI51_9BACT</name>
<proteinExistence type="predicted"/>
<protein>
    <submittedName>
        <fullName evidence="3">Calcineurin-like phosphoesterase</fullName>
    </submittedName>
</protein>
<organism evidence="3 4">
    <name type="scientific">Algoriphagus zhangzhouensis</name>
    <dbReference type="NCBI Taxonomy" id="1073327"/>
    <lineage>
        <taxon>Bacteria</taxon>
        <taxon>Pseudomonadati</taxon>
        <taxon>Bacteroidota</taxon>
        <taxon>Cytophagia</taxon>
        <taxon>Cytophagales</taxon>
        <taxon>Cyclobacteriaceae</taxon>
        <taxon>Algoriphagus</taxon>
    </lineage>
</organism>
<accession>A0A1M7ZI51</accession>
<dbReference type="SUPFAM" id="SSF49785">
    <property type="entry name" value="Galactose-binding domain-like"/>
    <property type="match status" value="1"/>
</dbReference>
<dbReference type="AlphaFoldDB" id="A0A1M7ZI51"/>
<dbReference type="EMBL" id="FRXN01000005">
    <property type="protein sequence ID" value="SHO64553.1"/>
    <property type="molecule type" value="Genomic_DNA"/>
</dbReference>